<sequence>MSEIKRNERRIVICTIAGMLALYLIISLSTLQ</sequence>
<proteinExistence type="predicted"/>
<accession>A0AAN2FDS3</accession>
<feature type="transmembrane region" description="Helical" evidence="1">
    <location>
        <begin position="12"/>
        <end position="31"/>
    </location>
</feature>
<evidence type="ECO:0000313" key="2">
    <source>
        <dbReference type="EMBL" id="CAH6289368.1"/>
    </source>
</evidence>
<protein>
    <submittedName>
        <fullName evidence="2">Uncharacterized protein</fullName>
    </submittedName>
</protein>
<organism evidence="2 3">
    <name type="scientific">Enterobacter agglomerans</name>
    <name type="common">Erwinia herbicola</name>
    <name type="synonym">Pantoea agglomerans</name>
    <dbReference type="NCBI Taxonomy" id="549"/>
    <lineage>
        <taxon>Bacteria</taxon>
        <taxon>Pseudomonadati</taxon>
        <taxon>Pseudomonadota</taxon>
        <taxon>Gammaproteobacteria</taxon>
        <taxon>Enterobacterales</taxon>
        <taxon>Erwiniaceae</taxon>
        <taxon>Pantoea</taxon>
        <taxon>Pantoea agglomerans group</taxon>
    </lineage>
</organism>
<dbReference type="EMBL" id="OW970315">
    <property type="protein sequence ID" value="CAH6289368.1"/>
    <property type="molecule type" value="Genomic_DNA"/>
</dbReference>
<reference evidence="2" key="1">
    <citation type="submission" date="2022-05" db="EMBL/GenBank/DDBJ databases">
        <authorList>
            <person name="Pothier F. J."/>
        </authorList>
    </citation>
    <scope>NUCLEOTIDE SEQUENCE</scope>
    <source>
        <strain evidence="2">DAPP-PG734</strain>
    </source>
</reference>
<keyword evidence="1" id="KW-0812">Transmembrane</keyword>
<evidence type="ECO:0000313" key="3">
    <source>
        <dbReference type="Proteomes" id="UP001158961"/>
    </source>
</evidence>
<name>A0AAN2FDS3_ENTAG</name>
<evidence type="ECO:0000256" key="1">
    <source>
        <dbReference type="SAM" id="Phobius"/>
    </source>
</evidence>
<gene>
    <name evidence="2" type="ORF">DAPPPG734_10745</name>
</gene>
<keyword evidence="1" id="KW-0472">Membrane</keyword>
<dbReference type="Proteomes" id="UP001158961">
    <property type="component" value="Chromosome"/>
</dbReference>
<keyword evidence="1" id="KW-1133">Transmembrane helix</keyword>
<dbReference type="AlphaFoldDB" id="A0AAN2FDS3"/>